<keyword evidence="1" id="KW-0808">Transferase</keyword>
<dbReference type="InterPro" id="IPR049180">
    <property type="entry name" value="MdcG_C"/>
</dbReference>
<name>A0A9X4E2Y5_9NEIS</name>
<evidence type="ECO:0000259" key="3">
    <source>
        <dbReference type="Pfam" id="PF10620"/>
    </source>
</evidence>
<evidence type="ECO:0000256" key="2">
    <source>
        <dbReference type="ARBA" id="ARBA00022695"/>
    </source>
</evidence>
<evidence type="ECO:0000313" key="5">
    <source>
        <dbReference type="EMBL" id="MDD9328701.1"/>
    </source>
</evidence>
<keyword evidence="2" id="KW-0548">Nucleotidyltransferase</keyword>
<reference evidence="6" key="2">
    <citation type="submission" date="2024-02" db="EMBL/GenBank/DDBJ databases">
        <title>Neisseria leonii sp. nov.</title>
        <authorList>
            <person name="Boutroux M."/>
            <person name="Favre-Rochex S."/>
            <person name="Gorgette O."/>
            <person name="Touak G."/>
            <person name="Muhle E."/>
            <person name="Chesneau O."/>
            <person name="Clermont D."/>
            <person name="Rahi P."/>
        </authorList>
    </citation>
    <scope>NUCLEOTIDE SEQUENCE</scope>
    <source>
        <strain evidence="6">51.81</strain>
    </source>
</reference>
<keyword evidence="7" id="KW-1185">Reference proteome</keyword>
<dbReference type="InterPro" id="IPR048903">
    <property type="entry name" value="MdcG_N"/>
</dbReference>
<dbReference type="Proteomes" id="UP001149607">
    <property type="component" value="Chromosome"/>
</dbReference>
<evidence type="ECO:0000256" key="1">
    <source>
        <dbReference type="ARBA" id="ARBA00022679"/>
    </source>
</evidence>
<dbReference type="RefSeq" id="WP_274585747.1">
    <property type="nucleotide sequence ID" value="NZ_CP146598.1"/>
</dbReference>
<protein>
    <submittedName>
        <fullName evidence="5">Malonate decarboxylase holo-ACP synthase</fullName>
    </submittedName>
</protein>
<dbReference type="Pfam" id="PF10620">
    <property type="entry name" value="MdcG"/>
    <property type="match status" value="1"/>
</dbReference>
<accession>A0A9X4E2Y5</accession>
<reference evidence="5" key="1">
    <citation type="submission" date="2022-10" db="EMBL/GenBank/DDBJ databases">
        <authorList>
            <person name="Boutroux M."/>
        </authorList>
    </citation>
    <scope>NUCLEOTIDE SEQUENCE</scope>
    <source>
        <strain evidence="5">51.81</strain>
    </source>
</reference>
<dbReference type="NCBIfam" id="TIGR03135">
    <property type="entry name" value="malonate_mdcG"/>
    <property type="match status" value="1"/>
</dbReference>
<dbReference type="AlphaFoldDB" id="A0A9X4E2Y5"/>
<proteinExistence type="predicted"/>
<evidence type="ECO:0000313" key="7">
    <source>
        <dbReference type="Proteomes" id="UP001149607"/>
    </source>
</evidence>
<dbReference type="GO" id="GO:0016779">
    <property type="term" value="F:nucleotidyltransferase activity"/>
    <property type="evidence" value="ECO:0007669"/>
    <property type="project" value="UniProtKB-KW"/>
</dbReference>
<dbReference type="InterPro" id="IPR017557">
    <property type="entry name" value="Holo-ACP_synthase"/>
</dbReference>
<dbReference type="EMBL" id="JAPQFL010000009">
    <property type="protein sequence ID" value="MDD9328701.1"/>
    <property type="molecule type" value="Genomic_DNA"/>
</dbReference>
<dbReference type="NCBIfam" id="NF002332">
    <property type="entry name" value="PRK01293.1"/>
    <property type="match status" value="1"/>
</dbReference>
<feature type="domain" description="Phosphoribosyl-dephospho-CoA transferase MdcG C-terminal" evidence="3">
    <location>
        <begin position="92"/>
        <end position="197"/>
    </location>
</feature>
<evidence type="ECO:0000313" key="6">
    <source>
        <dbReference type="EMBL" id="WWY02308.1"/>
    </source>
</evidence>
<dbReference type="Pfam" id="PF20866">
    <property type="entry name" value="MdcG_N"/>
    <property type="match status" value="1"/>
</dbReference>
<evidence type="ECO:0000259" key="4">
    <source>
        <dbReference type="Pfam" id="PF20866"/>
    </source>
</evidence>
<sequence length="208" mass="22787">MVGLLRPHDLLWGMRPEMLMPGAPDWAVSVLSAQWPVVVRRARVGKGQVAVGIRGRRRSERYAAQMPHSAVCRIVRPEDLAASVPEDFPDHTQRLLAVGRLMRRWPWVWGYGGSIGFELACGEKVSRADSDTDLIVRTPVYIGRGPARRFLAELAGLPHRADVQFQTACGAFALREWAGGGTVMLKTAAGVLLTDNPWAVLPADAVSD</sequence>
<dbReference type="EMBL" id="CP146598">
    <property type="protein sequence ID" value="WWY02308.1"/>
    <property type="molecule type" value="Genomic_DNA"/>
</dbReference>
<gene>
    <name evidence="5" type="ORF">ORY91_002139</name>
    <name evidence="6" type="ORF">V9W64_06090</name>
</gene>
<organism evidence="5">
    <name type="scientific">Neisseria leonii</name>
    <dbReference type="NCBI Taxonomy" id="2995413"/>
    <lineage>
        <taxon>Bacteria</taxon>
        <taxon>Pseudomonadati</taxon>
        <taxon>Pseudomonadota</taxon>
        <taxon>Betaproteobacteria</taxon>
        <taxon>Neisseriales</taxon>
        <taxon>Neisseriaceae</taxon>
        <taxon>Neisseria</taxon>
    </lineage>
</organism>
<feature type="domain" description="Phosphoribosyl-dephospho-CoA transferase MdcG N-terminal" evidence="4">
    <location>
        <begin position="6"/>
        <end position="77"/>
    </location>
</feature>